<evidence type="ECO:0000313" key="1">
    <source>
        <dbReference type="EMBL" id="PMS24725.1"/>
    </source>
</evidence>
<gene>
    <name evidence="1" type="ORF">C0Z19_13020</name>
</gene>
<evidence type="ECO:0000313" key="2">
    <source>
        <dbReference type="Proteomes" id="UP000235347"/>
    </source>
</evidence>
<dbReference type="AlphaFoldDB" id="A0A2N7W5P3"/>
<proteinExistence type="predicted"/>
<dbReference type="EMBL" id="PNYB01000009">
    <property type="protein sequence ID" value="PMS24725.1"/>
    <property type="molecule type" value="Genomic_DNA"/>
</dbReference>
<organism evidence="1 2">
    <name type="scientific">Trinickia soli</name>
    <dbReference type="NCBI Taxonomy" id="380675"/>
    <lineage>
        <taxon>Bacteria</taxon>
        <taxon>Pseudomonadati</taxon>
        <taxon>Pseudomonadota</taxon>
        <taxon>Betaproteobacteria</taxon>
        <taxon>Burkholderiales</taxon>
        <taxon>Burkholderiaceae</taxon>
        <taxon>Trinickia</taxon>
    </lineage>
</organism>
<sequence length="64" mass="7374">MRNEPALRGGLFFALSSYLFVPLRTYPFRRLGRLDSPDVLDLRHDLRVIRAIRRAFPAAGAAFR</sequence>
<dbReference type="Proteomes" id="UP000235347">
    <property type="component" value="Unassembled WGS sequence"/>
</dbReference>
<comment type="caution">
    <text evidence="1">The sequence shown here is derived from an EMBL/GenBank/DDBJ whole genome shotgun (WGS) entry which is preliminary data.</text>
</comment>
<reference evidence="1 2" key="1">
    <citation type="submission" date="2018-01" db="EMBL/GenBank/DDBJ databases">
        <title>Whole genome analyses suggest that Burkholderia sensu lato contains two further novel genera in the rhizoxinica-symbiotica group Mycetohabitans gen. nov., and Trinickia gen. nov.: implications for the evolution of diazotrophy and nodulation in the Burkholderiaceae.</title>
        <authorList>
            <person name="Estrada-de los Santos P."/>
            <person name="Palmer M."/>
            <person name="Chavez-Ramirez B."/>
            <person name="Beukes C."/>
            <person name="Steenkamp E.T."/>
            <person name="Hirsch A.M."/>
            <person name="Manyaka P."/>
            <person name="Maluk M."/>
            <person name="Lafos M."/>
            <person name="Crook M."/>
            <person name="Gross E."/>
            <person name="Simon M.F."/>
            <person name="Bueno dos Reis Junior F."/>
            <person name="Poole P.S."/>
            <person name="Venter S.N."/>
            <person name="James E.K."/>
        </authorList>
    </citation>
    <scope>NUCLEOTIDE SEQUENCE [LARGE SCALE GENOMIC DNA]</scope>
    <source>
        <strain evidence="1 2">GP25-8</strain>
    </source>
</reference>
<keyword evidence="2" id="KW-1185">Reference proteome</keyword>
<name>A0A2N7W5P3_9BURK</name>
<accession>A0A2N7W5P3</accession>
<protein>
    <submittedName>
        <fullName evidence="1">Uncharacterized protein</fullName>
    </submittedName>
</protein>